<proteinExistence type="predicted"/>
<feature type="repeat" description="TPR" evidence="1">
    <location>
        <begin position="432"/>
        <end position="465"/>
    </location>
</feature>
<reference evidence="4" key="1">
    <citation type="submission" date="2021-03" db="EMBL/GenBank/DDBJ databases">
        <authorList>
            <person name="Wang G."/>
        </authorList>
    </citation>
    <scope>NUCLEOTIDE SEQUENCE</scope>
    <source>
        <strain evidence="4">KCTC 12899</strain>
    </source>
</reference>
<keyword evidence="4" id="KW-0378">Hydrolase</keyword>
<dbReference type="RefSeq" id="WP_207859249.1">
    <property type="nucleotide sequence ID" value="NZ_JAFREP010000011.1"/>
</dbReference>
<dbReference type="InterPro" id="IPR001466">
    <property type="entry name" value="Beta-lactam-related"/>
</dbReference>
<dbReference type="InterPro" id="IPR011990">
    <property type="entry name" value="TPR-like_helical_dom_sf"/>
</dbReference>
<gene>
    <name evidence="4" type="ORF">J3U88_13200</name>
</gene>
<dbReference type="InterPro" id="IPR019734">
    <property type="entry name" value="TPR_rpt"/>
</dbReference>
<dbReference type="EMBL" id="JAFREP010000011">
    <property type="protein sequence ID" value="MBO1319424.1"/>
    <property type="molecule type" value="Genomic_DNA"/>
</dbReference>
<feature type="chain" id="PRO_5035288056" evidence="2">
    <location>
        <begin position="20"/>
        <end position="477"/>
    </location>
</feature>
<keyword evidence="1" id="KW-0802">TPR repeat</keyword>
<dbReference type="PANTHER" id="PTHR46825">
    <property type="entry name" value="D-ALANYL-D-ALANINE-CARBOXYPEPTIDASE/ENDOPEPTIDASE AMPH"/>
    <property type="match status" value="1"/>
</dbReference>
<evidence type="ECO:0000313" key="5">
    <source>
        <dbReference type="Proteomes" id="UP000664417"/>
    </source>
</evidence>
<evidence type="ECO:0000256" key="1">
    <source>
        <dbReference type="PROSITE-ProRule" id="PRU00339"/>
    </source>
</evidence>
<sequence>MIRLILSFLLAFSSLPVWASSLPSKAQQDIQTLLEQNQNQYGIVGQAVAVLINGNPVFTAAAGFADNASGVEATDTTVFQIFSVSKLFALQRLGELVDAGKLEWDAPVSRYLKDLPTSWQQVTVRQCMNHVSGLPEYYRDFDKPMPKTAALALDRVREEPFEFETGTQVKYNQTNYLLLKMIVEKLSGDSYAEGFAAFTKKAGLKHTRHGDINANIPGRATTYEAVPGGLEPLTKLDQPHYMITATGLNSNARDLADWFSRLLAGEFVSKKTLTNMWQPVQLKDGSVARFAGGFERFENDAVIAVGHGGGGRNDVRHFMPKNGGDTISVVFLSNGGSTFRNPRDSSQRIANIVTGGNLFPLTALSDTMAAAIADDDWPAARAAYDTFKKADRGKQATEDMLNSLGYAVWGKHGAEKALPVFQLNIAEHPKSANPYDSLGEAQLHLGDKTNARKNYQKAQDIAPNSRVAEILKKLETP</sequence>
<dbReference type="AlphaFoldDB" id="A0A8J7U442"/>
<evidence type="ECO:0000256" key="2">
    <source>
        <dbReference type="SAM" id="SignalP"/>
    </source>
</evidence>
<dbReference type="PROSITE" id="PS50005">
    <property type="entry name" value="TPR"/>
    <property type="match status" value="1"/>
</dbReference>
<dbReference type="InterPro" id="IPR012338">
    <property type="entry name" value="Beta-lactam/transpept-like"/>
</dbReference>
<protein>
    <submittedName>
        <fullName evidence="4">Serine hydrolase</fullName>
    </submittedName>
</protein>
<dbReference type="Gene3D" id="1.25.40.10">
    <property type="entry name" value="Tetratricopeptide repeat domain"/>
    <property type="match status" value="1"/>
</dbReference>
<dbReference type="SUPFAM" id="SSF56601">
    <property type="entry name" value="beta-lactamase/transpeptidase-like"/>
    <property type="match status" value="1"/>
</dbReference>
<organism evidence="4 5">
    <name type="scientific">Acanthopleuribacter pedis</name>
    <dbReference type="NCBI Taxonomy" id="442870"/>
    <lineage>
        <taxon>Bacteria</taxon>
        <taxon>Pseudomonadati</taxon>
        <taxon>Acidobacteriota</taxon>
        <taxon>Holophagae</taxon>
        <taxon>Acanthopleuribacterales</taxon>
        <taxon>Acanthopleuribacteraceae</taxon>
        <taxon>Acanthopleuribacter</taxon>
    </lineage>
</organism>
<evidence type="ECO:0000259" key="3">
    <source>
        <dbReference type="Pfam" id="PF00144"/>
    </source>
</evidence>
<dbReference type="InterPro" id="IPR050491">
    <property type="entry name" value="AmpC-like"/>
</dbReference>
<keyword evidence="2" id="KW-0732">Signal</keyword>
<dbReference type="SUPFAM" id="SSF48452">
    <property type="entry name" value="TPR-like"/>
    <property type="match status" value="1"/>
</dbReference>
<dbReference type="Gene3D" id="3.40.710.10">
    <property type="entry name" value="DD-peptidase/beta-lactamase superfamily"/>
    <property type="match status" value="1"/>
</dbReference>
<evidence type="ECO:0000313" key="4">
    <source>
        <dbReference type="EMBL" id="MBO1319424.1"/>
    </source>
</evidence>
<dbReference type="Proteomes" id="UP000664417">
    <property type="component" value="Unassembled WGS sequence"/>
</dbReference>
<dbReference type="GO" id="GO:0016787">
    <property type="term" value="F:hydrolase activity"/>
    <property type="evidence" value="ECO:0007669"/>
    <property type="project" value="UniProtKB-KW"/>
</dbReference>
<dbReference type="Pfam" id="PF00144">
    <property type="entry name" value="Beta-lactamase"/>
    <property type="match status" value="1"/>
</dbReference>
<dbReference type="PANTHER" id="PTHR46825:SF9">
    <property type="entry name" value="BETA-LACTAMASE-RELATED DOMAIN-CONTAINING PROTEIN"/>
    <property type="match status" value="1"/>
</dbReference>
<keyword evidence="5" id="KW-1185">Reference proteome</keyword>
<feature type="signal peptide" evidence="2">
    <location>
        <begin position="1"/>
        <end position="19"/>
    </location>
</feature>
<feature type="domain" description="Beta-lactamase-related" evidence="3">
    <location>
        <begin position="31"/>
        <end position="346"/>
    </location>
</feature>
<accession>A0A8J7U442</accession>
<comment type="caution">
    <text evidence="4">The sequence shown here is derived from an EMBL/GenBank/DDBJ whole genome shotgun (WGS) entry which is preliminary data.</text>
</comment>
<name>A0A8J7U442_9BACT</name>